<protein>
    <submittedName>
        <fullName evidence="1">Uncharacterized protein</fullName>
    </submittedName>
</protein>
<dbReference type="RefSeq" id="WP_141169663.1">
    <property type="nucleotide sequence ID" value="NZ_CP041185.1"/>
</dbReference>
<dbReference type="AlphaFoldDB" id="A0A4Y6RBH3"/>
<sequence>MLSMKSTLASLTTSVVLTIPGWTPAAEPPHKDSMENYLFVLNSVSPTLHIAAQRYLHAYADKCQRQLSLPELKQAFFSTPRDPIVTQMIEAVKEIDTVKMRELGASIPCH</sequence>
<proteinExistence type="predicted"/>
<dbReference type="KEGG" id="jas:FJQ89_07245"/>
<keyword evidence="2" id="KW-1185">Reference proteome</keyword>
<dbReference type="EMBL" id="CP041185">
    <property type="protein sequence ID" value="QDG70233.1"/>
    <property type="molecule type" value="Genomic_DNA"/>
</dbReference>
<dbReference type="Proteomes" id="UP000316665">
    <property type="component" value="Chromosome"/>
</dbReference>
<dbReference type="OrthoDB" id="9912574at2"/>
<gene>
    <name evidence="1" type="ORF">FJQ89_07245</name>
</gene>
<accession>A0A4Y6RBH3</accession>
<name>A0A4Y6RBH3_9BURK</name>
<organism evidence="1 2">
    <name type="scientific">Janthinobacterium tructae</name>
    <dbReference type="NCBI Taxonomy" id="2590869"/>
    <lineage>
        <taxon>Bacteria</taxon>
        <taxon>Pseudomonadati</taxon>
        <taxon>Pseudomonadota</taxon>
        <taxon>Betaproteobacteria</taxon>
        <taxon>Burkholderiales</taxon>
        <taxon>Oxalobacteraceae</taxon>
        <taxon>Janthinobacterium</taxon>
    </lineage>
</organism>
<evidence type="ECO:0000313" key="1">
    <source>
        <dbReference type="EMBL" id="QDG70233.1"/>
    </source>
</evidence>
<evidence type="ECO:0000313" key="2">
    <source>
        <dbReference type="Proteomes" id="UP000316665"/>
    </source>
</evidence>
<reference evidence="1 2" key="1">
    <citation type="submission" date="2019-06" db="EMBL/GenBank/DDBJ databases">
        <title>Complete genome sequence of Janthinobacterium sp. SNU WT3 isolated from diseased rainbow trout.</title>
        <authorList>
            <person name="Oh W.T."/>
            <person name="Park S.C."/>
        </authorList>
    </citation>
    <scope>NUCLEOTIDE SEQUENCE [LARGE SCALE GENOMIC DNA]</scope>
    <source>
        <strain evidence="1 2">SNU WT3</strain>
    </source>
</reference>